<feature type="domain" description="Cytochrome c" evidence="9">
    <location>
        <begin position="139"/>
        <end position="219"/>
    </location>
</feature>
<keyword evidence="3 6" id="KW-0479">Metal-binding</keyword>
<evidence type="ECO:0000256" key="8">
    <source>
        <dbReference type="SAM" id="SignalP"/>
    </source>
</evidence>
<dbReference type="InterPro" id="IPR036909">
    <property type="entry name" value="Cyt_c-like_dom_sf"/>
</dbReference>
<reference evidence="11" key="1">
    <citation type="journal article" date="2011" name="Stand. Genomic Sci.">
        <title>Genome sequence of the filamentous, gliding Thiothrix nivea neotype strain (JP2(T)).</title>
        <authorList>
            <person name="Lapidus A."/>
            <person name="Nolan M."/>
            <person name="Lucas S."/>
            <person name="Glavina Del Rio T."/>
            <person name="Tice H."/>
            <person name="Cheng J.F."/>
            <person name="Tapia R."/>
            <person name="Han C."/>
            <person name="Goodwin L."/>
            <person name="Pitluck S."/>
            <person name="Liolios K."/>
            <person name="Pagani I."/>
            <person name="Ivanova N."/>
            <person name="Huntemann M."/>
            <person name="Mavromatis K."/>
            <person name="Mikhailova N."/>
            <person name="Pati A."/>
            <person name="Chen A."/>
            <person name="Palaniappan K."/>
            <person name="Land M."/>
            <person name="Brambilla E.M."/>
            <person name="Rohde M."/>
            <person name="Abt B."/>
            <person name="Verbarg S."/>
            <person name="Goker M."/>
            <person name="Bristow J."/>
            <person name="Eisen J.A."/>
            <person name="Markowitz V."/>
            <person name="Hugenholtz P."/>
            <person name="Kyrpides N.C."/>
            <person name="Klenk H.P."/>
            <person name="Woyke T."/>
        </authorList>
    </citation>
    <scope>NUCLEOTIDE SEQUENCE [LARGE SCALE GENOMIC DNA]</scope>
    <source>
        <strain evidence="11">ATCC 35100 / DSM 5205 / JP2</strain>
    </source>
</reference>
<evidence type="ECO:0000256" key="5">
    <source>
        <dbReference type="ARBA" id="ARBA00023004"/>
    </source>
</evidence>
<dbReference type="PROSITE" id="PS51007">
    <property type="entry name" value="CYTC"/>
    <property type="match status" value="1"/>
</dbReference>
<dbReference type="EMBL" id="JH651384">
    <property type="protein sequence ID" value="EIJ36215.1"/>
    <property type="molecule type" value="Genomic_DNA"/>
</dbReference>
<organism evidence="10 11">
    <name type="scientific">Thiothrix nivea (strain ATCC 35100 / DSM 5205 / JP2)</name>
    <dbReference type="NCBI Taxonomy" id="870187"/>
    <lineage>
        <taxon>Bacteria</taxon>
        <taxon>Pseudomonadati</taxon>
        <taxon>Pseudomonadota</taxon>
        <taxon>Gammaproteobacteria</taxon>
        <taxon>Thiotrichales</taxon>
        <taxon>Thiotrichaceae</taxon>
        <taxon>Thiothrix</taxon>
    </lineage>
</organism>
<keyword evidence="1" id="KW-0813">Transport</keyword>
<dbReference type="PROSITE" id="PS51257">
    <property type="entry name" value="PROKAR_LIPOPROTEIN"/>
    <property type="match status" value="1"/>
</dbReference>
<dbReference type="PANTHER" id="PTHR40942">
    <property type="match status" value="1"/>
</dbReference>
<keyword evidence="8" id="KW-0732">Signal</keyword>
<feature type="chain" id="PRO_5025011110" evidence="8">
    <location>
        <begin position="20"/>
        <end position="220"/>
    </location>
</feature>
<dbReference type="InterPro" id="IPR002323">
    <property type="entry name" value="Cyt_CIE"/>
</dbReference>
<keyword evidence="11" id="KW-1185">Reference proteome</keyword>
<dbReference type="GO" id="GO:0009055">
    <property type="term" value="F:electron transfer activity"/>
    <property type="evidence" value="ECO:0007669"/>
    <property type="project" value="InterPro"/>
</dbReference>
<proteinExistence type="predicted"/>
<dbReference type="Proteomes" id="UP000005317">
    <property type="component" value="Unassembled WGS sequence"/>
</dbReference>
<evidence type="ECO:0000256" key="7">
    <source>
        <dbReference type="SAM" id="MobiDB-lite"/>
    </source>
</evidence>
<evidence type="ECO:0000256" key="2">
    <source>
        <dbReference type="ARBA" id="ARBA00022617"/>
    </source>
</evidence>
<dbReference type="GO" id="GO:0005506">
    <property type="term" value="F:iron ion binding"/>
    <property type="evidence" value="ECO:0007669"/>
    <property type="project" value="InterPro"/>
</dbReference>
<dbReference type="PANTHER" id="PTHR40942:SF4">
    <property type="entry name" value="CYTOCHROME C5"/>
    <property type="match status" value="1"/>
</dbReference>
<dbReference type="Gene3D" id="1.10.287.700">
    <property type="entry name" value="Helix hairpin bin"/>
    <property type="match status" value="1"/>
</dbReference>
<feature type="region of interest" description="Disordered" evidence="7">
    <location>
        <begin position="23"/>
        <end position="64"/>
    </location>
</feature>
<keyword evidence="4" id="KW-0249">Electron transport</keyword>
<name>A0A656HMG0_THINJ</name>
<protein>
    <submittedName>
        <fullName evidence="10">Cytochrome c class I</fullName>
    </submittedName>
</protein>
<feature type="compositionally biased region" description="Low complexity" evidence="7">
    <location>
        <begin position="50"/>
        <end position="64"/>
    </location>
</feature>
<dbReference type="Gene3D" id="1.10.760.10">
    <property type="entry name" value="Cytochrome c-like domain"/>
    <property type="match status" value="1"/>
</dbReference>
<gene>
    <name evidence="10" type="ORF">Thini_3712</name>
</gene>
<dbReference type="RefSeq" id="WP_002710099.1">
    <property type="nucleotide sequence ID" value="NZ_JH651384.1"/>
</dbReference>
<evidence type="ECO:0000256" key="1">
    <source>
        <dbReference type="ARBA" id="ARBA00022448"/>
    </source>
</evidence>
<feature type="signal peptide" evidence="8">
    <location>
        <begin position="1"/>
        <end position="19"/>
    </location>
</feature>
<dbReference type="AlphaFoldDB" id="A0A656HMG0"/>
<sequence length="220" mass="21280" precursor="true">MKKIAVSVSALFLALGVLSGCGEKKEEAPKAEAPAQESSTAGNAMDAMKDAAQSAGDAAGQAMDATKEAVGDAAQAAGDAAGQAMDAAKEAAGDAAQAAGDAAQAAGDAAAQAVDATKEAAGDAAQAAGDAAQQAAAPAGAVDGEKVYRGLCFSCHDAGVAGAPKLADKAAWEPRIATGNDAMYTSALNGKNAMPAKGGNPALSEDEVKAAVDWMVAQSK</sequence>
<keyword evidence="5 6" id="KW-0408">Iron</keyword>
<keyword evidence="2 6" id="KW-0349">Heme</keyword>
<dbReference type="PRINTS" id="PR00607">
    <property type="entry name" value="CYTCHROMECIE"/>
</dbReference>
<accession>A0A656HMG0</accession>
<evidence type="ECO:0000256" key="6">
    <source>
        <dbReference type="PROSITE-ProRule" id="PRU00433"/>
    </source>
</evidence>
<dbReference type="InterPro" id="IPR009056">
    <property type="entry name" value="Cyt_c-like_dom"/>
</dbReference>
<dbReference type="GO" id="GO:0020037">
    <property type="term" value="F:heme binding"/>
    <property type="evidence" value="ECO:0007669"/>
    <property type="project" value="InterPro"/>
</dbReference>
<evidence type="ECO:0000313" key="10">
    <source>
        <dbReference type="EMBL" id="EIJ36215.1"/>
    </source>
</evidence>
<dbReference type="SUPFAM" id="SSF46626">
    <property type="entry name" value="Cytochrome c"/>
    <property type="match status" value="1"/>
</dbReference>
<evidence type="ECO:0000256" key="3">
    <source>
        <dbReference type="ARBA" id="ARBA00022723"/>
    </source>
</evidence>
<evidence type="ECO:0000259" key="9">
    <source>
        <dbReference type="PROSITE" id="PS51007"/>
    </source>
</evidence>
<evidence type="ECO:0000313" key="11">
    <source>
        <dbReference type="Proteomes" id="UP000005317"/>
    </source>
</evidence>
<dbReference type="Pfam" id="PF13442">
    <property type="entry name" value="Cytochrome_CBB3"/>
    <property type="match status" value="1"/>
</dbReference>
<evidence type="ECO:0000256" key="4">
    <source>
        <dbReference type="ARBA" id="ARBA00022982"/>
    </source>
</evidence>